<dbReference type="UniPathway" id="UPA00220"/>
<keyword evidence="11 17" id="KW-1133">Transmembrane helix</keyword>
<evidence type="ECO:0000256" key="16">
    <source>
        <dbReference type="ARBA" id="ARBA00048865"/>
    </source>
</evidence>
<feature type="active site" description="Proton acceptor" evidence="17">
    <location>
        <position position="91"/>
    </location>
</feature>
<dbReference type="InterPro" id="IPR043130">
    <property type="entry name" value="CDP-OH_PTrfase_TM_dom"/>
</dbReference>
<comment type="pathway">
    <text evidence="2 17">Phospholipid metabolism; phosphatidylinositol phosphate biosynthesis.</text>
</comment>
<comment type="catalytic activity">
    <reaction evidence="16 17">
        <text>a CDP-1,2-diacyl-sn-glycerol + 1D-myo-inositol 3-phosphate = a 1,2-diacyl-sn-glycero-3-phospho-(1D-myo-inositol-3-phosphate) + CMP + H(+)</text>
        <dbReference type="Rhea" id="RHEA:60504"/>
        <dbReference type="ChEBI" id="CHEBI:15378"/>
        <dbReference type="ChEBI" id="CHEBI:58088"/>
        <dbReference type="ChEBI" id="CHEBI:58332"/>
        <dbReference type="ChEBI" id="CHEBI:58401"/>
        <dbReference type="ChEBI" id="CHEBI:60377"/>
    </reaction>
</comment>
<dbReference type="Gene3D" id="1.20.120.1760">
    <property type="match status" value="1"/>
</dbReference>
<feature type="transmembrane region" description="Helical" evidence="17">
    <location>
        <begin position="30"/>
        <end position="47"/>
    </location>
</feature>
<evidence type="ECO:0000256" key="6">
    <source>
        <dbReference type="ARBA" id="ARBA00022475"/>
    </source>
</evidence>
<evidence type="ECO:0000256" key="11">
    <source>
        <dbReference type="ARBA" id="ARBA00022989"/>
    </source>
</evidence>
<protein>
    <recommendedName>
        <fullName evidence="14 17">Phosphatidylinositol phosphate synthase</fullName>
        <shortName evidence="17">PIP synthase</shortName>
        <ecNumber evidence="17">2.7.8.-</ecNumber>
    </recommendedName>
    <alternativeName>
        <fullName evidence="15 17">CDP-diacylglycerol--D-myo-inositol-3-phosphate 3-phosphatidyltransferase</fullName>
    </alternativeName>
</protein>
<dbReference type="InterPro" id="IPR000462">
    <property type="entry name" value="CDP-OH_P_trans"/>
</dbReference>
<dbReference type="NCBIfam" id="NF045883">
    <property type="entry name" value="PIPSynth"/>
    <property type="match status" value="1"/>
</dbReference>
<comment type="caution">
    <text evidence="17">Lacks conserved residue(s) required for the propagation of feature annotation.</text>
</comment>
<comment type="catalytic activity">
    <reaction evidence="13 17">
        <text>1,2-di-(9Z-octadecenoyl)-sn-glycero-3-cytidine-5'-diphosphate + 1D-myo-inositol 3-phosphate = 1,2-di-(9Z-octadecenoyl)-sn-glycero-3-phospho-(1D-myo-inositol-3-phosphate) + CMP + H(+)</text>
        <dbReference type="Rhea" id="RHEA:61216"/>
        <dbReference type="ChEBI" id="CHEBI:15378"/>
        <dbReference type="ChEBI" id="CHEBI:58401"/>
        <dbReference type="ChEBI" id="CHEBI:60377"/>
        <dbReference type="ChEBI" id="CHEBI:85356"/>
        <dbReference type="ChEBI" id="CHEBI:144472"/>
    </reaction>
</comment>
<feature type="binding site" evidence="17">
    <location>
        <position position="80"/>
    </location>
    <ligand>
        <name>a CDP-1,2-diacyl-sn-glycerol</name>
        <dbReference type="ChEBI" id="CHEBI:58332"/>
    </ligand>
</feature>
<evidence type="ECO:0000256" key="13">
    <source>
        <dbReference type="ARBA" id="ARBA00023935"/>
    </source>
</evidence>
<sequence length="203" mass="21242">MLNIFARASVSRVTDPIGAWLVRRGLSPNAVTVVGTTGTVVGALWFFPRGQLFVGTLVVTLFVLFDLLDGAMARARGRGTPFGAVLDSTCDRIADGALFGAITWWCFVPAGNRWLGVAALVSLVAAQVISYVKARAEAGGLGANGGLMERAERTLLALVGTGLQGLGVPHAVEVALWALAVLTVITVVQRLVAVYHAARETGE</sequence>
<proteinExistence type="inferred from homology"/>
<evidence type="ECO:0000256" key="17">
    <source>
        <dbReference type="HAMAP-Rule" id="MF_02241"/>
    </source>
</evidence>
<dbReference type="AlphaFoldDB" id="A0A4D4J2F1"/>
<comment type="subunit">
    <text evidence="5 17">Homodimer.</text>
</comment>
<evidence type="ECO:0000256" key="18">
    <source>
        <dbReference type="RuleBase" id="RU003750"/>
    </source>
</evidence>
<dbReference type="Proteomes" id="UP000298860">
    <property type="component" value="Unassembled WGS sequence"/>
</dbReference>
<dbReference type="GO" id="GO:0016780">
    <property type="term" value="F:phosphotransferase activity, for other substituted phosphate groups"/>
    <property type="evidence" value="ECO:0007669"/>
    <property type="project" value="UniProtKB-UniRule"/>
</dbReference>
<dbReference type="PROSITE" id="PS00379">
    <property type="entry name" value="CDP_ALCOHOL_P_TRANSF"/>
    <property type="match status" value="1"/>
</dbReference>
<feature type="binding site" evidence="17">
    <location>
        <position position="66"/>
    </location>
    <ligand>
        <name>Mg(2+)</name>
        <dbReference type="ChEBI" id="CHEBI:18420"/>
        <label>2</label>
    </ligand>
</feature>
<feature type="binding site" evidence="17">
    <location>
        <position position="69"/>
    </location>
    <ligand>
        <name>Mg(2+)</name>
        <dbReference type="ChEBI" id="CHEBI:18420"/>
        <label>1</label>
    </ligand>
</feature>
<feature type="binding site" evidence="17">
    <location>
        <position position="66"/>
    </location>
    <ligand>
        <name>Mg(2+)</name>
        <dbReference type="ChEBI" id="CHEBI:18420"/>
        <label>1</label>
    </ligand>
</feature>
<feature type="transmembrane region" description="Helical" evidence="17">
    <location>
        <begin position="53"/>
        <end position="72"/>
    </location>
</feature>
<evidence type="ECO:0000256" key="8">
    <source>
        <dbReference type="ARBA" id="ARBA00022692"/>
    </source>
</evidence>
<feature type="transmembrane region" description="Helical" evidence="17">
    <location>
        <begin position="116"/>
        <end position="134"/>
    </location>
</feature>
<keyword evidence="6 17" id="KW-1003">Cell membrane</keyword>
<dbReference type="RefSeq" id="WP_137812015.1">
    <property type="nucleotide sequence ID" value="NZ_BJFL01000002.1"/>
</dbReference>
<keyword evidence="17" id="KW-0443">Lipid metabolism</keyword>
<keyword evidence="17" id="KW-0444">Lipid biosynthesis</keyword>
<feature type="binding site" evidence="17">
    <location>
        <begin position="29"/>
        <end position="32"/>
    </location>
    <ligand>
        <name>a CDP-1,2-diacyl-sn-glycerol</name>
        <dbReference type="ChEBI" id="CHEBI:58332"/>
    </ligand>
</feature>
<feature type="binding site" evidence="17">
    <location>
        <position position="91"/>
    </location>
    <ligand>
        <name>Mg(2+)</name>
        <dbReference type="ChEBI" id="CHEBI:18420"/>
        <label>2</label>
    </ligand>
</feature>
<feature type="binding site" evidence="17">
    <location>
        <position position="74"/>
    </location>
    <ligand>
        <name>a CDP-1,2-diacyl-sn-glycerol</name>
        <dbReference type="ChEBI" id="CHEBI:58332"/>
    </ligand>
</feature>
<dbReference type="InterPro" id="IPR044268">
    <property type="entry name" value="PIP_synthase_PgsA1"/>
</dbReference>
<evidence type="ECO:0000256" key="2">
    <source>
        <dbReference type="ARBA" id="ARBA00004805"/>
    </source>
</evidence>
<evidence type="ECO:0000256" key="9">
    <source>
        <dbReference type="ARBA" id="ARBA00022723"/>
    </source>
</evidence>
<reference evidence="20" key="1">
    <citation type="submission" date="2019-04" db="EMBL/GenBank/DDBJ databases">
        <title>Draft genome sequence of Pseudonocardiaceae bacterium SL3-2-4.</title>
        <authorList>
            <person name="Ningsih F."/>
            <person name="Yokota A."/>
            <person name="Sakai Y."/>
            <person name="Nanatani K."/>
            <person name="Yabe S."/>
            <person name="Oetari A."/>
            <person name="Sjamsuridzal W."/>
        </authorList>
    </citation>
    <scope>NUCLEOTIDE SEQUENCE [LARGE SCALE GENOMIC DNA]</scope>
    <source>
        <strain evidence="20">SL3-2-4</strain>
    </source>
</reference>
<evidence type="ECO:0000256" key="5">
    <source>
        <dbReference type="ARBA" id="ARBA00011738"/>
    </source>
</evidence>
<feature type="binding site" evidence="17">
    <location>
        <position position="87"/>
    </location>
    <ligand>
        <name>Mg(2+)</name>
        <dbReference type="ChEBI" id="CHEBI:18420"/>
        <label>2</label>
    </ligand>
</feature>
<dbReference type="GO" id="GO:0005886">
    <property type="term" value="C:plasma membrane"/>
    <property type="evidence" value="ECO:0007669"/>
    <property type="project" value="UniProtKB-SubCell"/>
</dbReference>
<organism evidence="19 20">
    <name type="scientific">Gandjariella thermophila</name>
    <dbReference type="NCBI Taxonomy" id="1931992"/>
    <lineage>
        <taxon>Bacteria</taxon>
        <taxon>Bacillati</taxon>
        <taxon>Actinomycetota</taxon>
        <taxon>Actinomycetes</taxon>
        <taxon>Pseudonocardiales</taxon>
        <taxon>Pseudonocardiaceae</taxon>
        <taxon>Gandjariella</taxon>
    </lineage>
</organism>
<dbReference type="Pfam" id="PF01066">
    <property type="entry name" value="CDP-OH_P_transf"/>
    <property type="match status" value="1"/>
</dbReference>
<keyword evidence="7 17" id="KW-0808">Transferase</keyword>
<keyword evidence="12 17" id="KW-0472">Membrane</keyword>
<comment type="subcellular location">
    <subcellularLocation>
        <location evidence="1 17">Cell membrane</location>
        <topology evidence="1 17">Multi-pass membrane protein</topology>
    </subcellularLocation>
</comment>
<comment type="similarity">
    <text evidence="4 17 18">Belongs to the CDP-alcohol phosphatidyltransferase class-I family.</text>
</comment>
<gene>
    <name evidence="19" type="primary">pgsA_2</name>
    <name evidence="19" type="ORF">GTS_04220</name>
</gene>
<keyword evidence="20" id="KW-1185">Reference proteome</keyword>
<dbReference type="GO" id="GO:0000287">
    <property type="term" value="F:magnesium ion binding"/>
    <property type="evidence" value="ECO:0007669"/>
    <property type="project" value="UniProtKB-UniRule"/>
</dbReference>
<dbReference type="OrthoDB" id="116551at2"/>
<keyword evidence="17" id="KW-1208">Phospholipid metabolism</keyword>
<evidence type="ECO:0000313" key="19">
    <source>
        <dbReference type="EMBL" id="GDY28789.1"/>
    </source>
</evidence>
<evidence type="ECO:0000256" key="12">
    <source>
        <dbReference type="ARBA" id="ARBA00023136"/>
    </source>
</evidence>
<feature type="binding site" evidence="17">
    <location>
        <position position="70"/>
    </location>
    <ligand>
        <name>a CDP-1,2-diacyl-sn-glycerol</name>
        <dbReference type="ChEBI" id="CHEBI:58332"/>
    </ligand>
</feature>
<keyword evidence="10 17" id="KW-0460">Magnesium</keyword>
<comment type="function">
    <text evidence="17">Catalyzes the conjugation of the 1'-hydroxyl group of D-myo-inositol-3-phosphate (also named L-myo-inositol-1-phosphate) with a lipid tail of cytidine diphosphate diacylglycerol (CDP-DAG), forming phosphatidylinositol phosphate (PIP) and CMP. PIP is a precursor of phosphatidylinositol (PI) which is an essential lipid required for cell wall formation.</text>
</comment>
<keyword evidence="8 17" id="KW-0812">Transmembrane</keyword>
<evidence type="ECO:0000313" key="20">
    <source>
        <dbReference type="Proteomes" id="UP000298860"/>
    </source>
</evidence>
<comment type="caution">
    <text evidence="19">The sequence shown here is derived from an EMBL/GenBank/DDBJ whole genome shotgun (WGS) entry which is preliminary data.</text>
</comment>
<feature type="binding site" evidence="17">
    <location>
        <position position="87"/>
    </location>
    <ligand>
        <name>Mg(2+)</name>
        <dbReference type="ChEBI" id="CHEBI:18420"/>
        <label>1</label>
    </ligand>
</feature>
<accession>A0A4D4J2F1</accession>
<dbReference type="EMBL" id="BJFL01000002">
    <property type="protein sequence ID" value="GDY28789.1"/>
    <property type="molecule type" value="Genomic_DNA"/>
</dbReference>
<evidence type="ECO:0000256" key="10">
    <source>
        <dbReference type="ARBA" id="ARBA00022842"/>
    </source>
</evidence>
<evidence type="ECO:0000256" key="7">
    <source>
        <dbReference type="ARBA" id="ARBA00022679"/>
    </source>
</evidence>
<evidence type="ECO:0000256" key="3">
    <source>
        <dbReference type="ARBA" id="ARBA00005189"/>
    </source>
</evidence>
<name>A0A4D4J2F1_9PSEU</name>
<dbReference type="GO" id="GO:0008654">
    <property type="term" value="P:phospholipid biosynthetic process"/>
    <property type="evidence" value="ECO:0007669"/>
    <property type="project" value="UniProtKB-UniRule"/>
</dbReference>
<dbReference type="EC" id="2.7.8.-" evidence="17"/>
<evidence type="ECO:0000256" key="4">
    <source>
        <dbReference type="ARBA" id="ARBA00010441"/>
    </source>
</evidence>
<evidence type="ECO:0000256" key="14">
    <source>
        <dbReference type="ARBA" id="ARBA00024082"/>
    </source>
</evidence>
<dbReference type="InterPro" id="IPR048254">
    <property type="entry name" value="CDP_ALCOHOL_P_TRANSF_CS"/>
</dbReference>
<keyword evidence="17" id="KW-0594">Phospholipid biosynthesis</keyword>
<evidence type="ECO:0000256" key="1">
    <source>
        <dbReference type="ARBA" id="ARBA00004651"/>
    </source>
</evidence>
<comment type="pathway">
    <text evidence="3">Lipid metabolism.</text>
</comment>
<dbReference type="HAMAP" id="MF_02241">
    <property type="entry name" value="PIP_synthase"/>
    <property type="match status" value="1"/>
</dbReference>
<evidence type="ECO:0000256" key="15">
    <source>
        <dbReference type="ARBA" id="ARBA00033137"/>
    </source>
</evidence>
<keyword evidence="9 17" id="KW-0479">Metal-binding</keyword>
<comment type="cofactor">
    <cofactor evidence="17">
        <name>Mg(2+)</name>
        <dbReference type="ChEBI" id="CHEBI:18420"/>
    </cofactor>
    <text evidence="17">Contains a di-nuclear catalytic Mg(2+) center.</text>
</comment>